<dbReference type="STRING" id="1218598.LEP1GSC060_0121"/>
<gene>
    <name evidence="1" type="ORF">LEP1GSC060_0121</name>
</gene>
<reference evidence="1" key="1">
    <citation type="submission" date="2013-03" db="EMBL/GenBank/DDBJ databases">
        <authorList>
            <person name="Harkins D.M."/>
            <person name="Durkin A.S."/>
            <person name="Brinkac L.M."/>
            <person name="Haft D.H."/>
            <person name="Selengut J.D."/>
            <person name="Sanka R."/>
            <person name="DePew J."/>
            <person name="Purushe J."/>
            <person name="Hartskeerl R.A."/>
            <person name="Ahmed A."/>
            <person name="van der Linden H."/>
            <person name="Goris M.G.A."/>
            <person name="Vinetz J.M."/>
            <person name="Sutton G.G."/>
            <person name="Nierman W.C."/>
            <person name="Fouts D.E."/>
        </authorList>
    </citation>
    <scope>NUCLEOTIDE SEQUENCE [LARGE SCALE GENOMIC DNA]</scope>
    <source>
        <strain evidence="1">ICFT</strain>
    </source>
</reference>
<dbReference type="AlphaFoldDB" id="N1WP00"/>
<accession>N1WP00</accession>
<comment type="caution">
    <text evidence="1">The sequence shown here is derived from an EMBL/GenBank/DDBJ whole genome shotgun (WGS) entry which is preliminary data.</text>
</comment>
<organism evidence="1 2">
    <name type="scientific">Leptospira weilii serovar Ranarum str. ICFT</name>
    <dbReference type="NCBI Taxonomy" id="1218598"/>
    <lineage>
        <taxon>Bacteria</taxon>
        <taxon>Pseudomonadati</taxon>
        <taxon>Spirochaetota</taxon>
        <taxon>Spirochaetia</taxon>
        <taxon>Leptospirales</taxon>
        <taxon>Leptospiraceae</taxon>
        <taxon>Leptospira</taxon>
    </lineage>
</organism>
<protein>
    <submittedName>
        <fullName evidence="1">Uncharacterized protein</fullName>
    </submittedName>
</protein>
<dbReference type="Proteomes" id="UP000012313">
    <property type="component" value="Unassembled WGS sequence"/>
</dbReference>
<keyword evidence="2" id="KW-1185">Reference proteome</keyword>
<proteinExistence type="predicted"/>
<evidence type="ECO:0000313" key="1">
    <source>
        <dbReference type="EMBL" id="EMY77528.1"/>
    </source>
</evidence>
<sequence length="62" mass="7527">MKPQKKRSSSKNKILNDSIEKKIREVFLFLKEKVFREGFSWKEILLLKFSRVDWRDGEHTNS</sequence>
<evidence type="ECO:0000313" key="2">
    <source>
        <dbReference type="Proteomes" id="UP000012313"/>
    </source>
</evidence>
<dbReference type="EMBL" id="AOHC02000036">
    <property type="protein sequence ID" value="EMY77528.1"/>
    <property type="molecule type" value="Genomic_DNA"/>
</dbReference>
<name>N1WP00_9LEPT</name>